<proteinExistence type="predicted"/>
<feature type="transmembrane region" description="Helical" evidence="5">
    <location>
        <begin position="174"/>
        <end position="190"/>
    </location>
</feature>
<accession>A0A0P0G0X7</accession>
<dbReference type="InterPro" id="IPR051533">
    <property type="entry name" value="WaaL-like"/>
</dbReference>
<reference evidence="7 8" key="1">
    <citation type="journal article" date="2015" name="Science">
        <title>Genetic determinants of in vivo fitness and diet responsiveness in multiple human gut Bacteroides.</title>
        <authorList>
            <person name="Wu M."/>
            <person name="McNulty N.P."/>
            <person name="Rodionov D.A."/>
            <person name="Khoroshkin M.S."/>
            <person name="Griffin N.W."/>
            <person name="Cheng J."/>
            <person name="Latreille P."/>
            <person name="Kerstetter R.A."/>
            <person name="Terrapon N."/>
            <person name="Henrissat B."/>
            <person name="Osterman A.L."/>
            <person name="Gordon J.I."/>
        </authorList>
    </citation>
    <scope>NUCLEOTIDE SEQUENCE [LARGE SCALE GENOMIC DNA]</scope>
    <source>
        <strain evidence="7 8">WH2</strain>
    </source>
</reference>
<keyword evidence="2 5" id="KW-0812">Transmembrane</keyword>
<keyword evidence="4 5" id="KW-0472">Membrane</keyword>
<feature type="transmembrane region" description="Helical" evidence="5">
    <location>
        <begin position="119"/>
        <end position="137"/>
    </location>
</feature>
<dbReference type="SUPFAM" id="SSF48452">
    <property type="entry name" value="TPR-like"/>
    <property type="match status" value="1"/>
</dbReference>
<feature type="domain" description="O-antigen ligase-related" evidence="6">
    <location>
        <begin position="160"/>
        <end position="305"/>
    </location>
</feature>
<protein>
    <submittedName>
        <fullName evidence="7">O-Antigen ligase</fullName>
    </submittedName>
</protein>
<dbReference type="AlphaFoldDB" id="A0A0P0G0X7"/>
<feature type="transmembrane region" description="Helical" evidence="5">
    <location>
        <begin position="296"/>
        <end position="317"/>
    </location>
</feature>
<feature type="transmembrane region" description="Helical" evidence="5">
    <location>
        <begin position="36"/>
        <end position="56"/>
    </location>
</feature>
<dbReference type="Gene3D" id="1.25.40.10">
    <property type="entry name" value="Tetratricopeptide repeat domain"/>
    <property type="match status" value="1"/>
</dbReference>
<evidence type="ECO:0000256" key="1">
    <source>
        <dbReference type="ARBA" id="ARBA00004141"/>
    </source>
</evidence>
<comment type="subcellular location">
    <subcellularLocation>
        <location evidence="1">Membrane</location>
        <topology evidence="1">Multi-pass membrane protein</topology>
    </subcellularLocation>
</comment>
<feature type="transmembrane region" description="Helical" evidence="5">
    <location>
        <begin position="68"/>
        <end position="87"/>
    </location>
</feature>
<dbReference type="PATRIC" id="fig|246787.4.peg.2821"/>
<dbReference type="PANTHER" id="PTHR37422:SF13">
    <property type="entry name" value="LIPOPOLYSACCHARIDE BIOSYNTHESIS PROTEIN PA4999-RELATED"/>
    <property type="match status" value="1"/>
</dbReference>
<keyword evidence="7" id="KW-0436">Ligase</keyword>
<dbReference type="KEGG" id="bcel:BcellWH2_02738"/>
<evidence type="ECO:0000256" key="4">
    <source>
        <dbReference type="ARBA" id="ARBA00023136"/>
    </source>
</evidence>
<dbReference type="PANTHER" id="PTHR37422">
    <property type="entry name" value="TEICHURONIC ACID BIOSYNTHESIS PROTEIN TUAE"/>
    <property type="match status" value="1"/>
</dbReference>
<evidence type="ECO:0000313" key="7">
    <source>
        <dbReference type="EMBL" id="ALJ59977.1"/>
    </source>
</evidence>
<evidence type="ECO:0000256" key="2">
    <source>
        <dbReference type="ARBA" id="ARBA00022692"/>
    </source>
</evidence>
<dbReference type="Proteomes" id="UP000061809">
    <property type="component" value="Chromosome"/>
</dbReference>
<feature type="transmembrane region" description="Helical" evidence="5">
    <location>
        <begin position="324"/>
        <end position="341"/>
    </location>
</feature>
<name>A0A0P0G0X7_9BACE</name>
<dbReference type="InterPro" id="IPR007016">
    <property type="entry name" value="O-antigen_ligase-rel_domated"/>
</dbReference>
<gene>
    <name evidence="7" type="ORF">BcellWH2_02738</name>
</gene>
<dbReference type="GO" id="GO:0016020">
    <property type="term" value="C:membrane"/>
    <property type="evidence" value="ECO:0007669"/>
    <property type="project" value="UniProtKB-SubCell"/>
</dbReference>
<feature type="transmembrane region" description="Helical" evidence="5">
    <location>
        <begin position="206"/>
        <end position="227"/>
    </location>
</feature>
<feature type="transmembrane region" description="Helical" evidence="5">
    <location>
        <begin position="149"/>
        <end position="168"/>
    </location>
</feature>
<organism evidence="7 8">
    <name type="scientific">Bacteroides cellulosilyticus</name>
    <dbReference type="NCBI Taxonomy" id="246787"/>
    <lineage>
        <taxon>Bacteria</taxon>
        <taxon>Pseudomonadati</taxon>
        <taxon>Bacteroidota</taxon>
        <taxon>Bacteroidia</taxon>
        <taxon>Bacteroidales</taxon>
        <taxon>Bacteroidaceae</taxon>
        <taxon>Bacteroides</taxon>
    </lineage>
</organism>
<feature type="transmembrane region" description="Helical" evidence="5">
    <location>
        <begin position="347"/>
        <end position="380"/>
    </location>
</feature>
<dbReference type="InterPro" id="IPR011990">
    <property type="entry name" value="TPR-like_helical_dom_sf"/>
</dbReference>
<dbReference type="Pfam" id="PF04932">
    <property type="entry name" value="Wzy_C"/>
    <property type="match status" value="1"/>
</dbReference>
<evidence type="ECO:0000313" key="8">
    <source>
        <dbReference type="Proteomes" id="UP000061809"/>
    </source>
</evidence>
<dbReference type="GO" id="GO:0016874">
    <property type="term" value="F:ligase activity"/>
    <property type="evidence" value="ECO:0007669"/>
    <property type="project" value="UniProtKB-KW"/>
</dbReference>
<dbReference type="EMBL" id="CP012801">
    <property type="protein sequence ID" value="ALJ59977.1"/>
    <property type="molecule type" value="Genomic_DNA"/>
</dbReference>
<evidence type="ECO:0000256" key="5">
    <source>
        <dbReference type="SAM" id="Phobius"/>
    </source>
</evidence>
<keyword evidence="3 5" id="KW-1133">Transmembrane helix</keyword>
<sequence>MQYVKHGLLFTTLCLLLSMAHVVTPELSSGETIIQWVWFGKVLPFTAGSIIAVCLMQLYEGVPLRKALGFPYFFIYFSWSLMFFGMVETVWGMRQLYGFTASGHSHYALTGSFFNPGPYAGYLAMILPICLYHYLRVPEKWRYLCKSLKIEKITAAVAGMLILCVLPSTMSRSAWIAAAISCIWVAYMHRDKRKWNILWRRYKKRYILWGAGIFLILLLAAAGMFFLKPDSALGRLFMWKITCRAIAAHPWGCHTGFACAYGGAQSLYFASGNYAAWEERVAGSPEYAFNEYLEFALTYGIVMCILALFVIFGCLWIGVRLRRYGVCGALISLLVFSFSSYPLHLPAFIVAGICLLLACGIGDVIGKYLILCVCLVVWLGGYTEKWTQEKDACRDWMNARILYHSGAYEAANRAYEKLYPSLRNKGTFLFEYGHSLHKSGRYDESFECLDRARLYSNDPMILNIMGKNCQALHEYKCAEAFFLISVSRLPGRIYPYYLLAKLYSEPNYRDKDKFEDMKWNVLNRTPKVHSTAIEEMRQEVEEIAKNWNTDYVEH</sequence>
<evidence type="ECO:0000259" key="6">
    <source>
        <dbReference type="Pfam" id="PF04932"/>
    </source>
</evidence>
<evidence type="ECO:0000256" key="3">
    <source>
        <dbReference type="ARBA" id="ARBA00022989"/>
    </source>
</evidence>